<geneLocation type="plasmid" evidence="2 3">
    <name>unnamed5</name>
</geneLocation>
<dbReference type="PANTHER" id="PTHR13412">
    <property type="entry name" value="T-CELL IMMUNOMODULATORY PROTEIN HOMOLOG"/>
    <property type="match status" value="1"/>
</dbReference>
<reference evidence="2" key="1">
    <citation type="submission" date="2021-03" db="EMBL/GenBank/DDBJ databases">
        <title>Complete Genome of Pseudoalteromonas xiamenensis STKMTI.2, a new potential marine bacterium producing anti-Vibrio compounds.</title>
        <authorList>
            <person name="Handayani D.P."/>
            <person name="Isnansetyo A."/>
            <person name="Istiqomah I."/>
            <person name="Jumina J."/>
        </authorList>
    </citation>
    <scope>NUCLEOTIDE SEQUENCE</scope>
    <source>
        <strain evidence="2">STKMTI.2</strain>
        <plasmid evidence="2">unnamed5</plasmid>
    </source>
</reference>
<keyword evidence="2" id="KW-0614">Plasmid</keyword>
<dbReference type="InterPro" id="IPR024881">
    <property type="entry name" value="Tip"/>
</dbReference>
<dbReference type="SUPFAM" id="SSF69318">
    <property type="entry name" value="Integrin alpha N-terminal domain"/>
    <property type="match status" value="1"/>
</dbReference>
<evidence type="ECO:0000313" key="2">
    <source>
        <dbReference type="EMBL" id="QTH73615.1"/>
    </source>
</evidence>
<dbReference type="Gene3D" id="2.130.10.130">
    <property type="entry name" value="Integrin alpha, N-terminal"/>
    <property type="match status" value="1"/>
</dbReference>
<gene>
    <name evidence="2" type="ORF">J5O05_19305</name>
</gene>
<organism evidence="2 3">
    <name type="scientific">Pseudoalteromonas xiamenensis</name>
    <dbReference type="NCBI Taxonomy" id="882626"/>
    <lineage>
        <taxon>Bacteria</taxon>
        <taxon>Pseudomonadati</taxon>
        <taxon>Pseudomonadota</taxon>
        <taxon>Gammaproteobacteria</taxon>
        <taxon>Alteromonadales</taxon>
        <taxon>Pseudoalteromonadaceae</taxon>
        <taxon>Pseudoalteromonas</taxon>
    </lineage>
</organism>
<proteinExistence type="predicted"/>
<evidence type="ECO:0000256" key="1">
    <source>
        <dbReference type="ARBA" id="ARBA00022729"/>
    </source>
</evidence>
<dbReference type="InterPro" id="IPR013517">
    <property type="entry name" value="FG-GAP"/>
</dbReference>
<accession>A0A975HPV0</accession>
<dbReference type="EMBL" id="CP072135">
    <property type="protein sequence ID" value="QTH73615.1"/>
    <property type="molecule type" value="Genomic_DNA"/>
</dbReference>
<dbReference type="KEGG" id="pxi:J5O05_19305"/>
<dbReference type="GO" id="GO:0005886">
    <property type="term" value="C:plasma membrane"/>
    <property type="evidence" value="ECO:0007669"/>
    <property type="project" value="TreeGrafter"/>
</dbReference>
<dbReference type="InterPro" id="IPR028994">
    <property type="entry name" value="Integrin_alpha_N"/>
</dbReference>
<sequence>MMLNLFNHLWFLKHINRTWSKKVSIARILTLLTSGFVANSVFAAESPFFKELELSLPYAVSQPPLLADVAPNPGKELIIVGSGLSNAHQVSVVGIVEGKLAVLDSFAIGKEYFAIDTLDSSTEKTKSLFFLSREHVASYEFPADKKPNRLHLYQEVDSFYRVQKSNFLSRIDFIDDLNEDGIADITLPNLDYLTVWLSKKDAELKRHRLNIPSMVSIVRRDLEVQQASTSKVNGEQPFIFYTEQGHVNQFTIEKNHIREHRIKVNETIYGVNWWDLLDDSGNSQDQSNLSHRVVEKITDVNGDDIPDMVVRFTRSRGALDRQNDYEFYYGKLDDSVLSFSDKPDTTIASEGTLTGLILEDIDGDKKKEVIVSSFEIGVSQIVSALLSGSIDQDVLVYRLNKNQGFDKKPNSSYETQMHFSLSKGRAGEPLVAVADINGDGYKDLLLTANNEEIRIRFGMKDGKFSRSERVKTTVPQAGGNIQAQDMNGDGKLDVTMVYDRLDEPTLKNMIKVLVAK</sequence>
<protein>
    <submittedName>
        <fullName evidence="2">VCBS repeat-containing protein</fullName>
    </submittedName>
</protein>
<evidence type="ECO:0000313" key="3">
    <source>
        <dbReference type="Proteomes" id="UP000664904"/>
    </source>
</evidence>
<dbReference type="RefSeq" id="WP_208845235.1">
    <property type="nucleotide sequence ID" value="NZ_CP072135.1"/>
</dbReference>
<dbReference type="PANTHER" id="PTHR13412:SF0">
    <property type="entry name" value="T-CELL IMMUNOMODULATORY PROTEIN"/>
    <property type="match status" value="1"/>
</dbReference>
<keyword evidence="1" id="KW-0732">Signal</keyword>
<dbReference type="AlphaFoldDB" id="A0A975HPV0"/>
<keyword evidence="3" id="KW-1185">Reference proteome</keyword>
<name>A0A975HPV0_9GAMM</name>
<dbReference type="Proteomes" id="UP000664904">
    <property type="component" value="Plasmid unnamed5"/>
</dbReference>
<dbReference type="Pfam" id="PF13517">
    <property type="entry name" value="FG-GAP_3"/>
    <property type="match status" value="1"/>
</dbReference>